<gene>
    <name evidence="3" type="ORF">SR41_06445</name>
</gene>
<dbReference type="Gene3D" id="3.40.50.300">
    <property type="entry name" value="P-loop containing nucleotide triphosphate hydrolases"/>
    <property type="match status" value="1"/>
</dbReference>
<dbReference type="PANTHER" id="PTHR35894">
    <property type="entry name" value="GENERAL SECRETION PATHWAY PROTEIN A-RELATED"/>
    <property type="match status" value="1"/>
</dbReference>
<dbReference type="Proteomes" id="UP000033203">
    <property type="component" value="Unassembled WGS sequence"/>
</dbReference>
<dbReference type="GO" id="GO:0016887">
    <property type="term" value="F:ATP hydrolysis activity"/>
    <property type="evidence" value="ECO:0007669"/>
    <property type="project" value="InterPro"/>
</dbReference>
<dbReference type="PATRIC" id="fig|1549858.7.peg.1159"/>
<dbReference type="InterPro" id="IPR049945">
    <property type="entry name" value="AAA_22"/>
</dbReference>
<dbReference type="AlphaFoldDB" id="A0A0D1MDT4"/>
<dbReference type="InterPro" id="IPR003593">
    <property type="entry name" value="AAA+_ATPase"/>
</dbReference>
<protein>
    <submittedName>
        <fullName evidence="3">General secretion pathway protein GspA</fullName>
    </submittedName>
</protein>
<sequence>MYEDHFGLTGRPFQLTPDARFWYETATHRKAMAYLGYGIAQGEGFIVVTGDIGAGKTTLVGHLTGLLDPAALNVITIVSTAIAADDLLRVVATGLGVDPANLTKAQLLTAIERGLHAVKRSGRRTLLIVDEVQALPVDSLEELRMLSNFQAGGHALLQILLLGQPEFRERLQGSERLEQLRQRVIAIHHLDPMEPHEVADYVAHRLSVVGWQGRPDFADDAFETLYRGSGGVPRRLNQLAARVMLAAALEGHELIDGRLVRQVVRDLEADLPASFTPTVVQPAPEPEPVAETAVTPEPITAEPAVGTVEAEPETTVDELANEDVTPIRRFVPRTPQWLEPVADAPRDPLPIVAEPVVQFVEEPAFAPIVADASDYVTPEPLVEETTTEAAPVAAEPEPQAAPAAPASSDAERIAALEARIAQQEEALRRVLTLLVDWVEADRSEAAATAMVAGVADLHHGHDAVPIRSPAAWDHAA</sequence>
<dbReference type="PANTHER" id="PTHR35894:SF5">
    <property type="entry name" value="MU-LIKE PROPHAGE FLUMU DNA TRANSPOSITION PROTEIN B"/>
    <property type="match status" value="1"/>
</dbReference>
<proteinExistence type="predicted"/>
<dbReference type="SMART" id="SM00382">
    <property type="entry name" value="AAA"/>
    <property type="match status" value="1"/>
</dbReference>
<organism evidence="3 4">
    <name type="scientific">Sphingomonas melonis</name>
    <dbReference type="NCBI Taxonomy" id="152682"/>
    <lineage>
        <taxon>Bacteria</taxon>
        <taxon>Pseudomonadati</taxon>
        <taxon>Pseudomonadota</taxon>
        <taxon>Alphaproteobacteria</taxon>
        <taxon>Sphingomonadales</taxon>
        <taxon>Sphingomonadaceae</taxon>
        <taxon>Sphingomonas</taxon>
    </lineage>
</organism>
<dbReference type="InterPro" id="IPR027417">
    <property type="entry name" value="P-loop_NTPase"/>
</dbReference>
<evidence type="ECO:0000313" key="3">
    <source>
        <dbReference type="EMBL" id="KIU28687.1"/>
    </source>
</evidence>
<dbReference type="SUPFAM" id="SSF52540">
    <property type="entry name" value="P-loop containing nucleoside triphosphate hydrolases"/>
    <property type="match status" value="1"/>
</dbReference>
<feature type="domain" description="AAA+ ATPase" evidence="2">
    <location>
        <begin position="42"/>
        <end position="216"/>
    </location>
</feature>
<evidence type="ECO:0000259" key="2">
    <source>
        <dbReference type="SMART" id="SM00382"/>
    </source>
</evidence>
<evidence type="ECO:0000313" key="4">
    <source>
        <dbReference type="Proteomes" id="UP000033203"/>
    </source>
</evidence>
<evidence type="ECO:0000256" key="1">
    <source>
        <dbReference type="SAM" id="MobiDB-lite"/>
    </source>
</evidence>
<reference evidence="3 4" key="1">
    <citation type="submission" date="2015-01" db="EMBL/GenBank/DDBJ databases">
        <title>Genome of Sphingomonas taxi strain 30a.</title>
        <authorList>
            <person name="Eevers N."/>
            <person name="Van Hamme J."/>
            <person name="Bottos E."/>
            <person name="Weyens N."/>
            <person name="Vangronsveld J."/>
        </authorList>
    </citation>
    <scope>NUCLEOTIDE SEQUENCE [LARGE SCALE GENOMIC DNA]</scope>
    <source>
        <strain evidence="3 4">30a</strain>
    </source>
</reference>
<dbReference type="EMBL" id="JXTP01000026">
    <property type="protein sequence ID" value="KIU28687.1"/>
    <property type="molecule type" value="Genomic_DNA"/>
</dbReference>
<feature type="compositionally biased region" description="Low complexity" evidence="1">
    <location>
        <begin position="289"/>
        <end position="298"/>
    </location>
</feature>
<comment type="caution">
    <text evidence="3">The sequence shown here is derived from an EMBL/GenBank/DDBJ whole genome shotgun (WGS) entry which is preliminary data.</text>
</comment>
<feature type="region of interest" description="Disordered" evidence="1">
    <location>
        <begin position="276"/>
        <end position="301"/>
    </location>
</feature>
<name>A0A0D1MDT4_9SPHN</name>
<feature type="region of interest" description="Disordered" evidence="1">
    <location>
        <begin position="381"/>
        <end position="408"/>
    </location>
</feature>
<accession>A0A0D1MDT4</accession>
<dbReference type="InterPro" id="IPR052026">
    <property type="entry name" value="ExeA_AAA_ATPase_DNA-bind"/>
</dbReference>
<dbReference type="Pfam" id="PF13401">
    <property type="entry name" value="AAA_22"/>
    <property type="match status" value="1"/>
</dbReference>
<feature type="compositionally biased region" description="Low complexity" evidence="1">
    <location>
        <begin position="387"/>
        <end position="406"/>
    </location>
</feature>